<evidence type="ECO:0000313" key="2">
    <source>
        <dbReference type="Proteomes" id="UP000003959"/>
    </source>
</evidence>
<name>F4XZI6_9CYAN</name>
<evidence type="ECO:0000313" key="1">
    <source>
        <dbReference type="EMBL" id="EGJ29991.1"/>
    </source>
</evidence>
<accession>F4XZI6</accession>
<proteinExistence type="predicted"/>
<protein>
    <submittedName>
        <fullName evidence="1">Uncharacterized protein</fullName>
    </submittedName>
</protein>
<organism evidence="1 2">
    <name type="scientific">Moorena producens 3L</name>
    <dbReference type="NCBI Taxonomy" id="489825"/>
    <lineage>
        <taxon>Bacteria</taxon>
        <taxon>Bacillati</taxon>
        <taxon>Cyanobacteriota</taxon>
        <taxon>Cyanophyceae</taxon>
        <taxon>Coleofasciculales</taxon>
        <taxon>Coleofasciculaceae</taxon>
        <taxon>Moorena</taxon>
    </lineage>
</organism>
<keyword evidence="2" id="KW-1185">Reference proteome</keyword>
<dbReference type="Proteomes" id="UP000003959">
    <property type="component" value="Unassembled WGS sequence"/>
</dbReference>
<sequence>MVILASMVKLFVLKNPEMVTDYGSFDKLAQPLQRPPKVQRLLITQILNL</sequence>
<gene>
    <name evidence="1" type="ORF">LYNGBM3L_57610</name>
</gene>
<dbReference type="HOGENOM" id="CLU_3137783_0_0_3"/>
<reference evidence="2" key="1">
    <citation type="journal article" date="2011" name="Proc. Natl. Acad. Sci. U.S.A.">
        <title>Genomic insights into the physiology and ecology of the marine filamentous cyanobacterium Lyngbya majuscula.</title>
        <authorList>
            <person name="Jones A.C."/>
            <person name="Monroe E.A."/>
            <person name="Podell S."/>
            <person name="Hess W.R."/>
            <person name="Klages S."/>
            <person name="Esquenazi E."/>
            <person name="Niessen S."/>
            <person name="Hoover H."/>
            <person name="Rothmann M."/>
            <person name="Lasken R.S."/>
            <person name="Yates J.R.III."/>
            <person name="Reinhardt R."/>
            <person name="Kube M."/>
            <person name="Burkart M.D."/>
            <person name="Allen E.E."/>
            <person name="Dorrestein P.C."/>
            <person name="Gerwick W.H."/>
            <person name="Gerwick L."/>
        </authorList>
    </citation>
    <scope>NUCLEOTIDE SEQUENCE [LARGE SCALE GENOMIC DNA]</scope>
    <source>
        <strain evidence="2">3L</strain>
    </source>
</reference>
<dbReference type="EMBL" id="GL890964">
    <property type="protein sequence ID" value="EGJ29991.1"/>
    <property type="molecule type" value="Genomic_DNA"/>
</dbReference>
<dbReference type="AlphaFoldDB" id="F4XZI6"/>